<dbReference type="PANTHER" id="PTHR43651:SF3">
    <property type="entry name" value="1,4-ALPHA-GLUCAN-BRANCHING ENZYME"/>
    <property type="match status" value="1"/>
</dbReference>
<dbReference type="Gene3D" id="2.60.40.1180">
    <property type="entry name" value="Golgi alpha-mannosidase II"/>
    <property type="match status" value="1"/>
</dbReference>
<dbReference type="InterPro" id="IPR004193">
    <property type="entry name" value="Glyco_hydro_13_N"/>
</dbReference>
<feature type="active site" description="Nucleophile" evidence="10 11">
    <location>
        <position position="425"/>
    </location>
</feature>
<dbReference type="Pfam" id="PF02922">
    <property type="entry name" value="CBM_48"/>
    <property type="match status" value="1"/>
</dbReference>
<dbReference type="InterPro" id="IPR013780">
    <property type="entry name" value="Glyco_hydro_b"/>
</dbReference>
<comment type="pathway">
    <text evidence="3 10">Glycan biosynthesis; glycogen biosynthesis.</text>
</comment>
<dbReference type="Gene3D" id="3.20.20.80">
    <property type="entry name" value="Glycosidases"/>
    <property type="match status" value="1"/>
</dbReference>
<dbReference type="FunFam" id="2.60.40.10:FF:000169">
    <property type="entry name" value="1,4-alpha-glucan branching enzyme GlgB"/>
    <property type="match status" value="1"/>
</dbReference>
<dbReference type="AlphaFoldDB" id="A0A9D1GL09"/>
<dbReference type="EMBL" id="DVKS01000190">
    <property type="protein sequence ID" value="HIT42691.1"/>
    <property type="molecule type" value="Genomic_DNA"/>
</dbReference>
<evidence type="ECO:0000256" key="11">
    <source>
        <dbReference type="PIRSR" id="PIRSR000463-1"/>
    </source>
</evidence>
<dbReference type="GO" id="GO:0043169">
    <property type="term" value="F:cation binding"/>
    <property type="evidence" value="ECO:0007669"/>
    <property type="project" value="InterPro"/>
</dbReference>
<dbReference type="Pfam" id="PF00128">
    <property type="entry name" value="Alpha-amylase"/>
    <property type="match status" value="1"/>
</dbReference>
<keyword evidence="6 10" id="KW-0328">Glycosyltransferase</keyword>
<feature type="compositionally biased region" description="Basic residues" evidence="12">
    <location>
        <begin position="797"/>
        <end position="807"/>
    </location>
</feature>
<feature type="region of interest" description="Disordered" evidence="12">
    <location>
        <begin position="752"/>
        <end position="807"/>
    </location>
</feature>
<evidence type="ECO:0000256" key="2">
    <source>
        <dbReference type="ARBA" id="ARBA00002953"/>
    </source>
</evidence>
<keyword evidence="7 10" id="KW-0808">Transferase</keyword>
<dbReference type="InterPro" id="IPR054169">
    <property type="entry name" value="GlgB_N"/>
</dbReference>
<protein>
    <recommendedName>
        <fullName evidence="10">1,4-alpha-glucan branching enzyme GlgB</fullName>
        <ecNumber evidence="10">2.4.1.18</ecNumber>
    </recommendedName>
    <alternativeName>
        <fullName evidence="10">1,4-alpha-D-glucan:1,4-alpha-D-glucan 6-glucosyl-transferase</fullName>
    </alternativeName>
    <alternativeName>
        <fullName evidence="10">Alpha-(1-&gt;4)-glucan branching enzyme</fullName>
    </alternativeName>
    <alternativeName>
        <fullName evidence="10">Glycogen branching enzyme</fullName>
        <shortName evidence="10">BE</shortName>
    </alternativeName>
</protein>
<accession>A0A9D1GL09</accession>
<evidence type="ECO:0000256" key="4">
    <source>
        <dbReference type="ARBA" id="ARBA00009000"/>
    </source>
</evidence>
<dbReference type="PANTHER" id="PTHR43651">
    <property type="entry name" value="1,4-ALPHA-GLUCAN-BRANCHING ENZYME"/>
    <property type="match status" value="1"/>
</dbReference>
<comment type="caution">
    <text evidence="14">The sequence shown here is derived from an EMBL/GenBank/DDBJ whole genome shotgun (WGS) entry which is preliminary data.</text>
</comment>
<comment type="similarity">
    <text evidence="4 10">Belongs to the glycosyl hydrolase 13 family. GlgB subfamily.</text>
</comment>
<dbReference type="FunFam" id="3.20.20.80:FF:000003">
    <property type="entry name" value="1,4-alpha-glucan branching enzyme GlgB"/>
    <property type="match status" value="1"/>
</dbReference>
<reference evidence="14" key="2">
    <citation type="journal article" date="2021" name="PeerJ">
        <title>Extensive microbial diversity within the chicken gut microbiome revealed by metagenomics and culture.</title>
        <authorList>
            <person name="Gilroy R."/>
            <person name="Ravi A."/>
            <person name="Getino M."/>
            <person name="Pursley I."/>
            <person name="Horton D.L."/>
            <person name="Alikhan N.F."/>
            <person name="Baker D."/>
            <person name="Gharbi K."/>
            <person name="Hall N."/>
            <person name="Watson M."/>
            <person name="Adriaenssens E.M."/>
            <person name="Foster-Nyarko E."/>
            <person name="Jarju S."/>
            <person name="Secka A."/>
            <person name="Antonio M."/>
            <person name="Oren A."/>
            <person name="Chaudhuri R.R."/>
            <person name="La Ragione R."/>
            <person name="Hildebrand F."/>
            <person name="Pallen M.J."/>
        </authorList>
    </citation>
    <scope>NUCLEOTIDE SEQUENCE</scope>
    <source>
        <strain evidence="14">CHK123-3438</strain>
    </source>
</reference>
<evidence type="ECO:0000256" key="9">
    <source>
        <dbReference type="ARBA" id="ARBA00023277"/>
    </source>
</evidence>
<reference evidence="14" key="1">
    <citation type="submission" date="2020-10" db="EMBL/GenBank/DDBJ databases">
        <authorList>
            <person name="Gilroy R."/>
        </authorList>
    </citation>
    <scope>NUCLEOTIDE SEQUENCE</scope>
    <source>
        <strain evidence="14">CHK123-3438</strain>
    </source>
</reference>
<dbReference type="FunFam" id="2.60.40.1180:FF:000002">
    <property type="entry name" value="1,4-alpha-glucan branching enzyme GlgB"/>
    <property type="match status" value="1"/>
</dbReference>
<dbReference type="InterPro" id="IPR017853">
    <property type="entry name" value="GH"/>
</dbReference>
<dbReference type="GO" id="GO:0005978">
    <property type="term" value="P:glycogen biosynthetic process"/>
    <property type="evidence" value="ECO:0007669"/>
    <property type="project" value="UniProtKB-UniRule"/>
</dbReference>
<dbReference type="CDD" id="cd11322">
    <property type="entry name" value="AmyAc_Glg_BE"/>
    <property type="match status" value="1"/>
</dbReference>
<evidence type="ECO:0000256" key="12">
    <source>
        <dbReference type="SAM" id="MobiDB-lite"/>
    </source>
</evidence>
<dbReference type="InterPro" id="IPR044143">
    <property type="entry name" value="GlgB_N_E_set_prok"/>
</dbReference>
<evidence type="ECO:0000256" key="1">
    <source>
        <dbReference type="ARBA" id="ARBA00000826"/>
    </source>
</evidence>
<evidence type="ECO:0000256" key="5">
    <source>
        <dbReference type="ARBA" id="ARBA00022600"/>
    </source>
</evidence>
<dbReference type="SMART" id="SM00642">
    <property type="entry name" value="Aamy"/>
    <property type="match status" value="1"/>
</dbReference>
<evidence type="ECO:0000313" key="15">
    <source>
        <dbReference type="Proteomes" id="UP000886860"/>
    </source>
</evidence>
<feature type="domain" description="Glycosyl hydrolase family 13 catalytic" evidence="13">
    <location>
        <begin position="276"/>
        <end position="629"/>
    </location>
</feature>
<dbReference type="GO" id="GO:0005829">
    <property type="term" value="C:cytosol"/>
    <property type="evidence" value="ECO:0007669"/>
    <property type="project" value="TreeGrafter"/>
</dbReference>
<evidence type="ECO:0000256" key="6">
    <source>
        <dbReference type="ARBA" id="ARBA00022676"/>
    </source>
</evidence>
<dbReference type="SUPFAM" id="SSF51011">
    <property type="entry name" value="Glycosyl hydrolase domain"/>
    <property type="match status" value="1"/>
</dbReference>
<comment type="function">
    <text evidence="2 10">Catalyzes the formation of the alpha-1,6-glucosidic linkages in glycogen by scission of a 1,4-alpha-linked oligosaccharide from growing alpha-1,4-glucan chains and the subsequent attachment of the oligosaccharide to the alpha-1,6 position.</text>
</comment>
<dbReference type="Gene3D" id="2.60.40.10">
    <property type="entry name" value="Immunoglobulins"/>
    <property type="match status" value="2"/>
</dbReference>
<dbReference type="NCBIfam" id="NF003811">
    <property type="entry name" value="PRK05402.1"/>
    <property type="match status" value="1"/>
</dbReference>
<comment type="subunit">
    <text evidence="10">Monomer.</text>
</comment>
<dbReference type="InterPro" id="IPR014756">
    <property type="entry name" value="Ig_E-set"/>
</dbReference>
<keyword evidence="9 10" id="KW-0119">Carbohydrate metabolism</keyword>
<evidence type="ECO:0000313" key="14">
    <source>
        <dbReference type="EMBL" id="HIT42691.1"/>
    </source>
</evidence>
<dbReference type="SUPFAM" id="SSF81296">
    <property type="entry name" value="E set domains"/>
    <property type="match status" value="2"/>
</dbReference>
<evidence type="ECO:0000256" key="3">
    <source>
        <dbReference type="ARBA" id="ARBA00004964"/>
    </source>
</evidence>
<dbReference type="SUPFAM" id="SSF51445">
    <property type="entry name" value="(Trans)glycosidases"/>
    <property type="match status" value="1"/>
</dbReference>
<dbReference type="Pfam" id="PF22019">
    <property type="entry name" value="GlgB_N"/>
    <property type="match status" value="1"/>
</dbReference>
<dbReference type="EC" id="2.4.1.18" evidence="10"/>
<name>A0A9D1GL09_9FIRM</name>
<dbReference type="InterPro" id="IPR013783">
    <property type="entry name" value="Ig-like_fold"/>
</dbReference>
<dbReference type="GO" id="GO:0004553">
    <property type="term" value="F:hydrolase activity, hydrolyzing O-glycosyl compounds"/>
    <property type="evidence" value="ECO:0007669"/>
    <property type="project" value="InterPro"/>
</dbReference>
<dbReference type="CDD" id="cd02855">
    <property type="entry name" value="E_set_GBE_prok_N"/>
    <property type="match status" value="1"/>
</dbReference>
<dbReference type="GO" id="GO:0003844">
    <property type="term" value="F:1,4-alpha-glucan branching enzyme activity"/>
    <property type="evidence" value="ECO:0007669"/>
    <property type="project" value="UniProtKB-UniRule"/>
</dbReference>
<dbReference type="InterPro" id="IPR006407">
    <property type="entry name" value="GlgB"/>
</dbReference>
<evidence type="ECO:0000256" key="8">
    <source>
        <dbReference type="ARBA" id="ARBA00023056"/>
    </source>
</evidence>
<dbReference type="NCBIfam" id="NF008967">
    <property type="entry name" value="PRK12313.1"/>
    <property type="match status" value="1"/>
</dbReference>
<keyword evidence="8 10" id="KW-0320">Glycogen biosynthesis</keyword>
<evidence type="ECO:0000256" key="7">
    <source>
        <dbReference type="ARBA" id="ARBA00022679"/>
    </source>
</evidence>
<proteinExistence type="inferred from homology"/>
<feature type="active site" description="Proton donor" evidence="10 11">
    <location>
        <position position="478"/>
    </location>
</feature>
<dbReference type="PIRSF" id="PIRSF000463">
    <property type="entry name" value="GlgB"/>
    <property type="match status" value="1"/>
</dbReference>
<dbReference type="Proteomes" id="UP000886860">
    <property type="component" value="Unassembled WGS sequence"/>
</dbReference>
<dbReference type="Pfam" id="PF02806">
    <property type="entry name" value="Alpha-amylase_C"/>
    <property type="match status" value="1"/>
</dbReference>
<organism evidence="14 15">
    <name type="scientific">Candidatus Caccovicinus merdipullorum</name>
    <dbReference type="NCBI Taxonomy" id="2840724"/>
    <lineage>
        <taxon>Bacteria</taxon>
        <taxon>Bacillati</taxon>
        <taxon>Bacillota</taxon>
        <taxon>Clostridia</taxon>
        <taxon>Eubacteriales</taxon>
        <taxon>Candidatus Caccovicinus</taxon>
    </lineage>
</organism>
<dbReference type="HAMAP" id="MF_00685">
    <property type="entry name" value="GlgB"/>
    <property type="match status" value="1"/>
</dbReference>
<dbReference type="InterPro" id="IPR006047">
    <property type="entry name" value="GH13_cat_dom"/>
</dbReference>
<comment type="catalytic activity">
    <reaction evidence="1 10">
        <text>Transfers a segment of a (1-&gt;4)-alpha-D-glucan chain to a primary hydroxy group in a similar glucan chain.</text>
        <dbReference type="EC" id="2.4.1.18"/>
    </reaction>
</comment>
<feature type="compositionally biased region" description="Basic and acidic residues" evidence="12">
    <location>
        <begin position="752"/>
        <end position="777"/>
    </location>
</feature>
<sequence>MEKTLYDMLDWAGIEELVYSESSDPHRLLGPHVTEQGIFVQALMPGARSVTICLANGKRYEMEDVDPGGMYQGVFAALIPRKTIPDYTYEVVYDNGATEERKDPYAFEPLFTENDLKKFGAGIHYSIYEKLGAHLTKIHNVEGVYFAVWAPCAMRVSVVGDFNLWDGRRHQMRRLGDSGIFELFVPGIKEGAIYKYEIKTQKGEPMLKADPYGNYCELRPNNASVVWDLNQYQWNDKDWMEKRAKLDTKDKPVNIYEVHLGSWIRKPTAVNEDGSDVVGSEFYNYREIAVRLAEYVKQMGYTHIELLPVMEHPLDASWGYQVTGYYAPTSRYGTPDDFMYFMDYMHEQGISVILDWVPAHFPRDAHGLACFDGTCVYEHADPRQGSHPHWGTLIYNYGRPQVSNFLIANAIFWADKFHADGIRMDAVASMLYLDYGKNDGEWVANMYGGNENLEAVEFLKHLNTVFKGRKDGAVLIAEESTAWPQITGDVKDGGLGFDYKWNMGWMNDFLSYMKCDPYFRKNNYGSLTFSMLYAYSEDFILVFSHDEVVHGKGSMLGKMPGESLEVKARNLRAAYGFYMGHPGKKLLFMGQEFGQVHEWNENDDLDWDILQFPVHRQMQDYVKALNGFYTSHPAMYQEDYYPDGFQWINCTYHEESLAMFIRRTKKPEETLLFVCNFDNMTHEGFRVGVPFYGKYKEVLSSEDEKFGGEGSANPRVKTAKAIEWDGRDYSIEINIPAMSTMIFTCTPLEEEKPKKTVRKTEKAPGKKAVKTAEKTEAPKTQAQKEAPAKKGASGKTGAKKRTGKEEK</sequence>
<evidence type="ECO:0000259" key="13">
    <source>
        <dbReference type="SMART" id="SM00642"/>
    </source>
</evidence>
<dbReference type="InterPro" id="IPR037439">
    <property type="entry name" value="Branching_enzy"/>
</dbReference>
<keyword evidence="5 10" id="KW-0321">Glycogen metabolism</keyword>
<dbReference type="NCBIfam" id="TIGR01515">
    <property type="entry name" value="branching_enzym"/>
    <property type="match status" value="1"/>
</dbReference>
<gene>
    <name evidence="10 14" type="primary">glgB</name>
    <name evidence="14" type="ORF">IAB60_11465</name>
</gene>
<dbReference type="InterPro" id="IPR006048">
    <property type="entry name" value="A-amylase/branching_C"/>
</dbReference>
<evidence type="ECO:0000256" key="10">
    <source>
        <dbReference type="HAMAP-Rule" id="MF_00685"/>
    </source>
</evidence>